<dbReference type="EMBL" id="JACOOY010000013">
    <property type="protein sequence ID" value="MBC5665701.1"/>
    <property type="molecule type" value="Genomic_DNA"/>
</dbReference>
<dbReference type="Proteomes" id="UP000647235">
    <property type="component" value="Unassembled WGS sequence"/>
</dbReference>
<dbReference type="RefSeq" id="WP_186855982.1">
    <property type="nucleotide sequence ID" value="NZ_JACOOY010000013.1"/>
</dbReference>
<organism evidence="1 2">
    <name type="scientific">Dorea hominis</name>
    <dbReference type="NCBI Taxonomy" id="2763040"/>
    <lineage>
        <taxon>Bacteria</taxon>
        <taxon>Bacillati</taxon>
        <taxon>Bacillota</taxon>
        <taxon>Clostridia</taxon>
        <taxon>Lachnospirales</taxon>
        <taxon>Lachnospiraceae</taxon>
        <taxon>Dorea</taxon>
    </lineage>
</organism>
<reference evidence="1 2" key="1">
    <citation type="submission" date="2020-08" db="EMBL/GenBank/DDBJ databases">
        <title>Genome public.</title>
        <authorList>
            <person name="Liu C."/>
            <person name="Sun Q."/>
        </authorList>
    </citation>
    <scope>NUCLEOTIDE SEQUENCE [LARGE SCALE GENOMIC DNA]</scope>
    <source>
        <strain evidence="1 2">NSJ-36</strain>
    </source>
</reference>
<sequence>MVGRPKKKPEYNPELQFNNFLQELRDAYEKADSLRSLADELNISLLKLRKLLITADVFTSDRCTEINDLHQSGKKIPEIMKFTGLSRASVHSYLPYTKGIYNAAEISLNAERCRTYKIRQEQVRLLHEIPSEENLWQTVIAFQEYPFKTATGLPFRYKLKVGKNGEYNRELLIDRREKSKSLAWSSVVLAFENSKKVSEEVKKPKALGDIRGVSYIYPILWRFGIIRVPEAIEKKMHQHLY</sequence>
<evidence type="ECO:0000313" key="1">
    <source>
        <dbReference type="EMBL" id="MBC5665701.1"/>
    </source>
</evidence>
<keyword evidence="2" id="KW-1185">Reference proteome</keyword>
<accession>A0ABR7EWH7</accession>
<evidence type="ECO:0000313" key="2">
    <source>
        <dbReference type="Proteomes" id="UP000647235"/>
    </source>
</evidence>
<comment type="caution">
    <text evidence="1">The sequence shown here is derived from an EMBL/GenBank/DDBJ whole genome shotgun (WGS) entry which is preliminary data.</text>
</comment>
<protein>
    <submittedName>
        <fullName evidence="1">Uncharacterized protein</fullName>
    </submittedName>
</protein>
<gene>
    <name evidence="1" type="ORF">H8S07_10555</name>
</gene>
<name>A0ABR7EWH7_9FIRM</name>
<proteinExistence type="predicted"/>